<dbReference type="InterPro" id="IPR022310">
    <property type="entry name" value="NAD/GMP_synthase"/>
</dbReference>
<dbReference type="GO" id="GO:0006163">
    <property type="term" value="P:purine nucleotide metabolic process"/>
    <property type="evidence" value="ECO:0007669"/>
    <property type="project" value="UniProtKB-ARBA"/>
</dbReference>
<dbReference type="EMBL" id="BARS01018683">
    <property type="protein sequence ID" value="GAF97141.1"/>
    <property type="molecule type" value="Genomic_DNA"/>
</dbReference>
<dbReference type="Gene3D" id="3.40.50.620">
    <property type="entry name" value="HUPs"/>
    <property type="match status" value="1"/>
</dbReference>
<evidence type="ECO:0000313" key="2">
    <source>
        <dbReference type="EMBL" id="GAF97141.1"/>
    </source>
</evidence>
<feature type="non-terminal residue" evidence="2">
    <location>
        <position position="137"/>
    </location>
</feature>
<sequence length="137" mass="14950">MEHTLDIDVDMARRSIVGYLQEVQSRNGSKGLLLGLSGGIDSSVLAALAVAAVGSSSVHAAYLYDRDSEETVRRNAMLMARHLGLQLSVSDISDEIRNRKIYKPLIMRVLVLSGALNRAIQKSYTLICGETPFKSTL</sequence>
<proteinExistence type="predicted"/>
<protein>
    <recommendedName>
        <fullName evidence="1">NAD/GMP synthase domain-containing protein</fullName>
    </recommendedName>
</protein>
<comment type="caution">
    <text evidence="2">The sequence shown here is derived from an EMBL/GenBank/DDBJ whole genome shotgun (WGS) entry which is preliminary data.</text>
</comment>
<accession>X0UCV0</accession>
<dbReference type="AlphaFoldDB" id="X0UCV0"/>
<name>X0UCV0_9ZZZZ</name>
<organism evidence="2">
    <name type="scientific">marine sediment metagenome</name>
    <dbReference type="NCBI Taxonomy" id="412755"/>
    <lineage>
        <taxon>unclassified sequences</taxon>
        <taxon>metagenomes</taxon>
        <taxon>ecological metagenomes</taxon>
    </lineage>
</organism>
<feature type="domain" description="NAD/GMP synthase" evidence="1">
    <location>
        <begin position="16"/>
        <end position="97"/>
    </location>
</feature>
<dbReference type="Pfam" id="PF02540">
    <property type="entry name" value="NAD_synthase"/>
    <property type="match status" value="1"/>
</dbReference>
<evidence type="ECO:0000259" key="1">
    <source>
        <dbReference type="Pfam" id="PF02540"/>
    </source>
</evidence>
<gene>
    <name evidence="2" type="ORF">S01H1_30366</name>
</gene>
<dbReference type="InterPro" id="IPR014729">
    <property type="entry name" value="Rossmann-like_a/b/a_fold"/>
</dbReference>
<reference evidence="2" key="1">
    <citation type="journal article" date="2014" name="Front. Microbiol.">
        <title>High frequency of phylogenetically diverse reductive dehalogenase-homologous genes in deep subseafloor sedimentary metagenomes.</title>
        <authorList>
            <person name="Kawai M."/>
            <person name="Futagami T."/>
            <person name="Toyoda A."/>
            <person name="Takaki Y."/>
            <person name="Nishi S."/>
            <person name="Hori S."/>
            <person name="Arai W."/>
            <person name="Tsubouchi T."/>
            <person name="Morono Y."/>
            <person name="Uchiyama I."/>
            <person name="Ito T."/>
            <person name="Fujiyama A."/>
            <person name="Inagaki F."/>
            <person name="Takami H."/>
        </authorList>
    </citation>
    <scope>NUCLEOTIDE SEQUENCE</scope>
    <source>
        <strain evidence="2">Expedition CK06-06</strain>
    </source>
</reference>
<dbReference type="SUPFAM" id="SSF52402">
    <property type="entry name" value="Adenine nucleotide alpha hydrolases-like"/>
    <property type="match status" value="1"/>
</dbReference>